<keyword evidence="3" id="KW-1185">Reference proteome</keyword>
<evidence type="ECO:0000313" key="3">
    <source>
        <dbReference type="Proteomes" id="UP000007431"/>
    </source>
</evidence>
<dbReference type="Proteomes" id="UP000007431">
    <property type="component" value="Unassembled WGS sequence"/>
</dbReference>
<dbReference type="InParanoid" id="D8QIG1"/>
<evidence type="ECO:0000256" key="1">
    <source>
        <dbReference type="SAM" id="MobiDB-lite"/>
    </source>
</evidence>
<dbReference type="GeneID" id="9596696"/>
<reference evidence="2 3" key="1">
    <citation type="journal article" date="2010" name="Nat. Biotechnol.">
        <title>Genome sequence of the model mushroom Schizophyllum commune.</title>
        <authorList>
            <person name="Ohm R.A."/>
            <person name="de Jong J.F."/>
            <person name="Lugones L.G."/>
            <person name="Aerts A."/>
            <person name="Kothe E."/>
            <person name="Stajich J.E."/>
            <person name="de Vries R.P."/>
            <person name="Record E."/>
            <person name="Levasseur A."/>
            <person name="Baker S.E."/>
            <person name="Bartholomew K.A."/>
            <person name="Coutinho P.M."/>
            <person name="Erdmann S."/>
            <person name="Fowler T.J."/>
            <person name="Gathman A.C."/>
            <person name="Lombard V."/>
            <person name="Henrissat B."/>
            <person name="Knabe N."/>
            <person name="Kuees U."/>
            <person name="Lilly W.W."/>
            <person name="Lindquist E."/>
            <person name="Lucas S."/>
            <person name="Magnuson J.K."/>
            <person name="Piumi F."/>
            <person name="Raudaskoski M."/>
            <person name="Salamov A."/>
            <person name="Schmutz J."/>
            <person name="Schwarze F.W.M.R."/>
            <person name="vanKuyk P.A."/>
            <person name="Horton J.S."/>
            <person name="Grigoriev I.V."/>
            <person name="Woesten H.A.B."/>
        </authorList>
    </citation>
    <scope>NUCLEOTIDE SEQUENCE [LARGE SCALE GENOMIC DNA]</scope>
    <source>
        <strain evidence="3">H4-8 / FGSC 9210</strain>
    </source>
</reference>
<dbReference type="VEuPathDB" id="FungiDB:SCHCODRAFT_02673042"/>
<dbReference type="AlphaFoldDB" id="D8QIG1"/>
<accession>D8QIG1</accession>
<proteinExistence type="predicted"/>
<protein>
    <submittedName>
        <fullName evidence="2">Uncharacterized protein</fullName>
    </submittedName>
</protein>
<dbReference type="SUPFAM" id="SSF48371">
    <property type="entry name" value="ARM repeat"/>
    <property type="match status" value="1"/>
</dbReference>
<dbReference type="KEGG" id="scm:SCHCO_02673042"/>
<dbReference type="OrthoDB" id="3057568at2759"/>
<feature type="region of interest" description="Disordered" evidence="1">
    <location>
        <begin position="467"/>
        <end position="496"/>
    </location>
</feature>
<sequence>MSFLAQSLKHQRSFRPPSIIAGRHDEMTELRYRDFSDLRALRRALERLDLEVQSPIGPQRQTIEEGRRLLRRNPFRIISRSPPSDIPLEEFLTSEAGDGFVLALGTFSTLVLIDSLDDYSAPLKEDQSFWRDICRWADYMCMFSHDIRLTELPSPQRKKLFAATNEATRLLRCIAYLDFSLSKAIILSPEISALQTAVSVYYSSATKLYASGMHEAPRASFASECASVFPMLLRSFAIREEQHIAAAGVRHVVGDDLRHLHHVAARHIRMILKHHTEPTMAVQLMSHIFFVQTMAVSPDLRIRLLSRCVVGALVKVLRVYHSKDSTNDRRVYETAYRVLVDLCMLDARYTVHALQEGLFHVLVSILQKNARSDISQLLDCIKAALIFRKATRTFDKDMQSEDNTRPLPRELEQIISFALRRQWERKSADADWERTARCCNALCNSARALKRPLCAPALALRHCTAPKPANASTGGTEDTGTTVSAMQSAKVRPNERSSGALLMHTAARIRARDVHFIFRLVDKVVGITFQMRAGESRCAYAHLEIANEWPQPQFRPLEGGDPSDPRFVVDVDVPYTGWRTLTCIFRPMEAESQKRFHLLTRGYTNEHITFNEPWINNGNFTVQWQQRYETE</sequence>
<feature type="compositionally biased region" description="Polar residues" evidence="1">
    <location>
        <begin position="470"/>
        <end position="487"/>
    </location>
</feature>
<dbReference type="HOGENOM" id="CLU_452806_0_0_1"/>
<organism evidence="3">
    <name type="scientific">Schizophyllum commune (strain H4-8 / FGSC 9210)</name>
    <name type="common">Split gill fungus</name>
    <dbReference type="NCBI Taxonomy" id="578458"/>
    <lineage>
        <taxon>Eukaryota</taxon>
        <taxon>Fungi</taxon>
        <taxon>Dikarya</taxon>
        <taxon>Basidiomycota</taxon>
        <taxon>Agaricomycotina</taxon>
        <taxon>Agaricomycetes</taxon>
        <taxon>Agaricomycetidae</taxon>
        <taxon>Agaricales</taxon>
        <taxon>Schizophyllaceae</taxon>
        <taxon>Schizophyllum</taxon>
    </lineage>
</organism>
<name>D8QIG1_SCHCM</name>
<dbReference type="RefSeq" id="XP_003027129.1">
    <property type="nucleotide sequence ID" value="XM_003027083.1"/>
</dbReference>
<gene>
    <name evidence="2" type="ORF">SCHCODRAFT_113686</name>
</gene>
<dbReference type="EMBL" id="GL377313">
    <property type="protein sequence ID" value="EFI92226.1"/>
    <property type="molecule type" value="Genomic_DNA"/>
</dbReference>
<dbReference type="InterPro" id="IPR016024">
    <property type="entry name" value="ARM-type_fold"/>
</dbReference>
<evidence type="ECO:0000313" key="2">
    <source>
        <dbReference type="EMBL" id="EFI92226.1"/>
    </source>
</evidence>
<feature type="non-terminal residue" evidence="2">
    <location>
        <position position="631"/>
    </location>
</feature>